<dbReference type="AlphaFoldDB" id="A0A916ZPF5"/>
<comment type="caution">
    <text evidence="1">The sequence shown here is derived from an EMBL/GenBank/DDBJ whole genome shotgun (WGS) entry which is preliminary data.</text>
</comment>
<accession>A0A916ZPF5</accession>
<evidence type="ECO:0000313" key="2">
    <source>
        <dbReference type="Proteomes" id="UP000599688"/>
    </source>
</evidence>
<dbReference type="EMBL" id="BMGL01000003">
    <property type="protein sequence ID" value="GGE07658.1"/>
    <property type="molecule type" value="Genomic_DNA"/>
</dbReference>
<sequence length="122" mass="14391">MMDMKNVAAFMIFFFMGVILYAQENNDKAKFEKKGDLVEATYFHENGTISQVGFFKDNKPTGIWKVYDENGNKITQAQYDNGVKNGRWFFWKENKLTEVEYDSNHIVKVNDYQKTDSYIVNR</sequence>
<dbReference type="Pfam" id="PF07661">
    <property type="entry name" value="MORN_2"/>
    <property type="match status" value="2"/>
</dbReference>
<proteinExistence type="predicted"/>
<organism evidence="1 2">
    <name type="scientific">Psychroflexus salis</name>
    <dbReference type="NCBI Taxonomy" id="1526574"/>
    <lineage>
        <taxon>Bacteria</taxon>
        <taxon>Pseudomonadati</taxon>
        <taxon>Bacteroidota</taxon>
        <taxon>Flavobacteriia</taxon>
        <taxon>Flavobacteriales</taxon>
        <taxon>Flavobacteriaceae</taxon>
        <taxon>Psychroflexus</taxon>
    </lineage>
</organism>
<dbReference type="InterPro" id="IPR011652">
    <property type="entry name" value="MORN_2"/>
</dbReference>
<keyword evidence="2" id="KW-1185">Reference proteome</keyword>
<dbReference type="SUPFAM" id="SSF82185">
    <property type="entry name" value="Histone H3 K4-specific methyltransferase SET7/9 N-terminal domain"/>
    <property type="match status" value="1"/>
</dbReference>
<protein>
    <recommendedName>
        <fullName evidence="3">MORN repeat variant</fullName>
    </recommendedName>
</protein>
<dbReference type="Proteomes" id="UP000599688">
    <property type="component" value="Unassembled WGS sequence"/>
</dbReference>
<name>A0A916ZPF5_9FLAO</name>
<gene>
    <name evidence="1" type="ORF">GCM10010831_06530</name>
</gene>
<dbReference type="Gene3D" id="2.20.110.10">
    <property type="entry name" value="Histone H3 K4-specific methyltransferase SET7/9 N-terminal domain"/>
    <property type="match status" value="1"/>
</dbReference>
<evidence type="ECO:0000313" key="1">
    <source>
        <dbReference type="EMBL" id="GGE07658.1"/>
    </source>
</evidence>
<reference evidence="1 2" key="1">
    <citation type="journal article" date="2014" name="Int. J. Syst. Evol. Microbiol.">
        <title>Complete genome sequence of Corynebacterium casei LMG S-19264T (=DSM 44701T), isolated from a smear-ripened cheese.</title>
        <authorList>
            <consortium name="US DOE Joint Genome Institute (JGI-PGF)"/>
            <person name="Walter F."/>
            <person name="Albersmeier A."/>
            <person name="Kalinowski J."/>
            <person name="Ruckert C."/>
        </authorList>
    </citation>
    <scope>NUCLEOTIDE SEQUENCE [LARGE SCALE GENOMIC DNA]</scope>
    <source>
        <strain evidence="1 2">CGMCC 1.12925</strain>
    </source>
</reference>
<evidence type="ECO:0008006" key="3">
    <source>
        <dbReference type="Google" id="ProtNLM"/>
    </source>
</evidence>